<dbReference type="EMBL" id="CP018171">
    <property type="protein sequence ID" value="APH73593.1"/>
    <property type="molecule type" value="Genomic_DNA"/>
</dbReference>
<evidence type="ECO:0000313" key="1">
    <source>
        <dbReference type="EMBL" id="APH73593.1"/>
    </source>
</evidence>
<dbReference type="AlphaFoldDB" id="A0A1L3SVY5"/>
<evidence type="ECO:0008006" key="3">
    <source>
        <dbReference type="Google" id="ProtNLM"/>
    </source>
</evidence>
<keyword evidence="2" id="KW-1185">Reference proteome</keyword>
<organism evidence="1 2">
    <name type="scientific">Aquibium oceanicum</name>
    <dbReference type="NCBI Taxonomy" id="1670800"/>
    <lineage>
        <taxon>Bacteria</taxon>
        <taxon>Pseudomonadati</taxon>
        <taxon>Pseudomonadota</taxon>
        <taxon>Alphaproteobacteria</taxon>
        <taxon>Hyphomicrobiales</taxon>
        <taxon>Phyllobacteriaceae</taxon>
        <taxon>Aquibium</taxon>
    </lineage>
</organism>
<dbReference type="Gene3D" id="3.20.20.370">
    <property type="entry name" value="Glycoside hydrolase/deacetylase"/>
    <property type="match status" value="1"/>
</dbReference>
<dbReference type="RefSeq" id="WP_072607060.1">
    <property type="nucleotide sequence ID" value="NZ_CP018171.1"/>
</dbReference>
<dbReference type="GO" id="GO:0005975">
    <property type="term" value="P:carbohydrate metabolic process"/>
    <property type="evidence" value="ECO:0007669"/>
    <property type="project" value="InterPro"/>
</dbReference>
<protein>
    <recommendedName>
        <fullName evidence="3">Polysaccharide deacetylase</fullName>
    </recommendedName>
</protein>
<evidence type="ECO:0000313" key="2">
    <source>
        <dbReference type="Proteomes" id="UP000182840"/>
    </source>
</evidence>
<reference evidence="2" key="1">
    <citation type="submission" date="2016-11" db="EMBL/GenBank/DDBJ databases">
        <title>Mesorhizobium oceanicum sp. nov., isolated from deep seawater in South China Sea.</title>
        <authorList>
            <person name="Fu G.-Y."/>
        </authorList>
    </citation>
    <scope>NUCLEOTIDE SEQUENCE [LARGE SCALE GENOMIC DNA]</scope>
    <source>
        <strain evidence="2">B7</strain>
    </source>
</reference>
<dbReference type="STRING" id="1670800.BSQ44_21100"/>
<dbReference type="KEGG" id="meso:BSQ44_21100"/>
<sequence>MTADGALEEEFARWKSAGLEPRFWLRDDDASKHGPALDRLVALCEGLDIPLLLAVIPERATEALGKRLRDVPLVSPCVHGIAHRDNAGDGERKIELGGRMAVGDILEGLTASREKLGGIFGERLSGILVPPWNRIAPEVAARVHECGFTALSTWSWEPKGTRLPELNTQIDLMDWKTRQGREPEWIRSELLRRLMQARERGGAPIGILSHHLDHDERAWRTLEGLLRHLKVEHGFVFHHADDLVAGVQSPSQ</sequence>
<dbReference type="InterPro" id="IPR011330">
    <property type="entry name" value="Glyco_hydro/deAcase_b/a-brl"/>
</dbReference>
<proteinExistence type="predicted"/>
<gene>
    <name evidence="1" type="ORF">BSQ44_21100</name>
</gene>
<accession>A0A1L3SVY5</accession>
<dbReference type="CDD" id="cd10928">
    <property type="entry name" value="CE4_u4"/>
    <property type="match status" value="1"/>
</dbReference>
<dbReference type="InterPro" id="IPR049591">
    <property type="entry name" value="CE4_u4-like"/>
</dbReference>
<dbReference type="OrthoDB" id="6086702at2"/>
<name>A0A1L3SVY5_9HYPH</name>
<dbReference type="SUPFAM" id="SSF88713">
    <property type="entry name" value="Glycoside hydrolase/deacetylase"/>
    <property type="match status" value="1"/>
</dbReference>
<dbReference type="Proteomes" id="UP000182840">
    <property type="component" value="Chromosome"/>
</dbReference>